<keyword evidence="2" id="KW-1185">Reference proteome</keyword>
<sequence>MELVKLHNEFAFASATEEVRKALDKKLRKRFFNYKHICHKYYKKQEDQTKALLNPPEGVKQEDWEVLCEHIESDRFKGRSTNNIKKQG</sequence>
<accession>A0AAV2ERR5</accession>
<evidence type="ECO:0000313" key="2">
    <source>
        <dbReference type="Proteomes" id="UP001497516"/>
    </source>
</evidence>
<proteinExistence type="predicted"/>
<evidence type="ECO:0000313" key="1">
    <source>
        <dbReference type="EMBL" id="CAL1388509.1"/>
    </source>
</evidence>
<protein>
    <submittedName>
        <fullName evidence="1">Uncharacterized protein</fullName>
    </submittedName>
</protein>
<reference evidence="1 2" key="1">
    <citation type="submission" date="2024-04" db="EMBL/GenBank/DDBJ databases">
        <authorList>
            <person name="Fracassetti M."/>
        </authorList>
    </citation>
    <scope>NUCLEOTIDE SEQUENCE [LARGE SCALE GENOMIC DNA]</scope>
</reference>
<name>A0AAV2ERR5_9ROSI</name>
<gene>
    <name evidence="1" type="ORF">LTRI10_LOCUS29437</name>
</gene>
<organism evidence="1 2">
    <name type="scientific">Linum trigynum</name>
    <dbReference type="NCBI Taxonomy" id="586398"/>
    <lineage>
        <taxon>Eukaryota</taxon>
        <taxon>Viridiplantae</taxon>
        <taxon>Streptophyta</taxon>
        <taxon>Embryophyta</taxon>
        <taxon>Tracheophyta</taxon>
        <taxon>Spermatophyta</taxon>
        <taxon>Magnoliopsida</taxon>
        <taxon>eudicotyledons</taxon>
        <taxon>Gunneridae</taxon>
        <taxon>Pentapetalae</taxon>
        <taxon>rosids</taxon>
        <taxon>fabids</taxon>
        <taxon>Malpighiales</taxon>
        <taxon>Linaceae</taxon>
        <taxon>Linum</taxon>
    </lineage>
</organism>
<dbReference type="EMBL" id="OZ034818">
    <property type="protein sequence ID" value="CAL1388509.1"/>
    <property type="molecule type" value="Genomic_DNA"/>
</dbReference>
<dbReference type="AlphaFoldDB" id="A0AAV2ERR5"/>
<dbReference type="Proteomes" id="UP001497516">
    <property type="component" value="Chromosome 5"/>
</dbReference>